<evidence type="ECO:0000313" key="8">
    <source>
        <dbReference type="Proteomes" id="UP000236416"/>
    </source>
</evidence>
<dbReference type="FunFam" id="1.10.287.950:FF:000001">
    <property type="entry name" value="Methyl-accepting chemotaxis sensory transducer"/>
    <property type="match status" value="1"/>
</dbReference>
<reference evidence="7 8" key="1">
    <citation type="submission" date="2018-01" db="EMBL/GenBank/DDBJ databases">
        <title>Genomic Sequence of Chromobacterium MWU13-2610 from wild cranberry bogs within the Cape Cod National Seashore.</title>
        <authorList>
            <person name="O'Hara-Hanley K."/>
            <person name="Soby S."/>
            <person name="Harrison A."/>
        </authorList>
    </citation>
    <scope>NUCLEOTIDE SEQUENCE [LARGE SCALE GENOMIC DNA]</scope>
    <source>
        <strain evidence="7 8">MWU13-2610</strain>
    </source>
</reference>
<dbReference type="RefSeq" id="WP_103320415.1">
    <property type="nucleotide sequence ID" value="NZ_PPTF01000060.1"/>
</dbReference>
<dbReference type="PANTHER" id="PTHR32089:SF112">
    <property type="entry name" value="LYSOZYME-LIKE PROTEIN-RELATED"/>
    <property type="match status" value="1"/>
</dbReference>
<dbReference type="InterPro" id="IPR003660">
    <property type="entry name" value="HAMP_dom"/>
</dbReference>
<dbReference type="GO" id="GO:0004888">
    <property type="term" value="F:transmembrane signaling receptor activity"/>
    <property type="evidence" value="ECO:0007669"/>
    <property type="project" value="InterPro"/>
</dbReference>
<dbReference type="InterPro" id="IPR024478">
    <property type="entry name" value="HlyB_4HB_MCP"/>
</dbReference>
<dbReference type="GO" id="GO:0007165">
    <property type="term" value="P:signal transduction"/>
    <property type="evidence" value="ECO:0007669"/>
    <property type="project" value="UniProtKB-KW"/>
</dbReference>
<evidence type="ECO:0000256" key="1">
    <source>
        <dbReference type="ARBA" id="ARBA00004370"/>
    </source>
</evidence>
<dbReference type="SUPFAM" id="SSF58104">
    <property type="entry name" value="Methyl-accepting chemotaxis protein (MCP) signaling domain"/>
    <property type="match status" value="1"/>
</dbReference>
<evidence type="ECO:0000256" key="2">
    <source>
        <dbReference type="ARBA" id="ARBA00023224"/>
    </source>
</evidence>
<comment type="caution">
    <text evidence="7">The sequence shown here is derived from an EMBL/GenBank/DDBJ whole genome shotgun (WGS) entry which is preliminary data.</text>
</comment>
<proteinExistence type="inferred from homology"/>
<dbReference type="InterPro" id="IPR004090">
    <property type="entry name" value="Chemotax_Me-accpt_rcpt"/>
</dbReference>
<dbReference type="EMBL" id="PPTF01000060">
    <property type="protein sequence ID" value="POA98220.1"/>
    <property type="molecule type" value="Genomic_DNA"/>
</dbReference>
<sequence length="538" mass="58128">MSVSKKILLLISLSILTLIGISAYSLYTQSRLADTASNFSQADYPKLITLNQFGNAIASIRLVGMQVLVADSEADRLAAKAKVDAAYAAAKSTLDQYGAQVDNEEDRALYQENVRLLDRYWGTMVPLMDAALHGNLAEALRLRATSALPAGNALTKGIAAHIDYNKRHVEQEVANAHRLIETTRDITLAVTALLALLLIAIGLRCHRSISRPLQDLNQTMNRIGERLDFTLQVKVHNPSDEIGNTAATFNLLMDRIRHSMSDISGNCAKVAAYATDLASAAGNVLQAAERQNEASSAIAATMQQLSVSIHQVGDRAEYSNQQTEEASRHADTGQQVIARTVEEIRSISHTVDHASSSLHELEEQNNRIANSVSSIKDIADQTNLLALNAAIEAARAGEMGRGFAVVADEVRKLAERTTILTGEIDHIIRGVTDTSRQTTTRMSETQQLVVSGVVRADEALITIGEIGKSSNTASQMVGEIADSIREQAHACNSIAVQVEKIAEMATQSSAAAHQTAKTAEQLDEAVVAMNQAVNRYRL</sequence>
<feature type="domain" description="Methyl-accepting transducer" evidence="5">
    <location>
        <begin position="266"/>
        <end position="502"/>
    </location>
</feature>
<evidence type="ECO:0000259" key="5">
    <source>
        <dbReference type="PROSITE" id="PS50111"/>
    </source>
</evidence>
<dbReference type="Pfam" id="PF00672">
    <property type="entry name" value="HAMP"/>
    <property type="match status" value="1"/>
</dbReference>
<dbReference type="SMART" id="SM00304">
    <property type="entry name" value="HAMP"/>
    <property type="match status" value="2"/>
</dbReference>
<dbReference type="PRINTS" id="PR00260">
    <property type="entry name" value="CHEMTRNSDUCR"/>
</dbReference>
<keyword evidence="8" id="KW-1185">Reference proteome</keyword>
<organism evidence="7 8">
    <name type="scientific">Chromobacterium sinusclupearum</name>
    <dbReference type="NCBI Taxonomy" id="2077146"/>
    <lineage>
        <taxon>Bacteria</taxon>
        <taxon>Pseudomonadati</taxon>
        <taxon>Pseudomonadota</taxon>
        <taxon>Betaproteobacteria</taxon>
        <taxon>Neisseriales</taxon>
        <taxon>Chromobacteriaceae</taxon>
        <taxon>Chromobacterium</taxon>
    </lineage>
</organism>
<dbReference type="PROSITE" id="PS50885">
    <property type="entry name" value="HAMP"/>
    <property type="match status" value="1"/>
</dbReference>
<keyword evidence="2 4" id="KW-0807">Transducer</keyword>
<dbReference type="Proteomes" id="UP000236416">
    <property type="component" value="Unassembled WGS sequence"/>
</dbReference>
<dbReference type="GO" id="GO:0006935">
    <property type="term" value="P:chemotaxis"/>
    <property type="evidence" value="ECO:0007669"/>
    <property type="project" value="InterPro"/>
</dbReference>
<evidence type="ECO:0000313" key="7">
    <source>
        <dbReference type="EMBL" id="POA98220.1"/>
    </source>
</evidence>
<evidence type="ECO:0000256" key="4">
    <source>
        <dbReference type="PROSITE-ProRule" id="PRU00284"/>
    </source>
</evidence>
<protein>
    <recommendedName>
        <fullName evidence="9">Methyl-accepting chemotaxis protein</fullName>
    </recommendedName>
</protein>
<dbReference type="PROSITE" id="PS50111">
    <property type="entry name" value="CHEMOTAXIS_TRANSDUC_2"/>
    <property type="match status" value="1"/>
</dbReference>
<evidence type="ECO:0000259" key="6">
    <source>
        <dbReference type="PROSITE" id="PS50885"/>
    </source>
</evidence>
<dbReference type="Gene3D" id="1.10.287.950">
    <property type="entry name" value="Methyl-accepting chemotaxis protein"/>
    <property type="match status" value="1"/>
</dbReference>
<name>A0A2K4MME0_9NEIS</name>
<dbReference type="SMART" id="SM00283">
    <property type="entry name" value="MA"/>
    <property type="match status" value="1"/>
</dbReference>
<feature type="domain" description="HAMP" evidence="6">
    <location>
        <begin position="207"/>
        <end position="261"/>
    </location>
</feature>
<dbReference type="Pfam" id="PF00015">
    <property type="entry name" value="MCPsignal"/>
    <property type="match status" value="1"/>
</dbReference>
<dbReference type="CDD" id="cd06225">
    <property type="entry name" value="HAMP"/>
    <property type="match status" value="1"/>
</dbReference>
<gene>
    <name evidence="7" type="ORF">C2134_12265</name>
</gene>
<dbReference type="AlphaFoldDB" id="A0A2K4MME0"/>
<comment type="similarity">
    <text evidence="3">Belongs to the methyl-accepting chemotaxis (MCP) protein family.</text>
</comment>
<comment type="subcellular location">
    <subcellularLocation>
        <location evidence="1">Membrane</location>
    </subcellularLocation>
</comment>
<dbReference type="PANTHER" id="PTHR32089">
    <property type="entry name" value="METHYL-ACCEPTING CHEMOTAXIS PROTEIN MCPB"/>
    <property type="match status" value="1"/>
</dbReference>
<dbReference type="GO" id="GO:0016020">
    <property type="term" value="C:membrane"/>
    <property type="evidence" value="ECO:0007669"/>
    <property type="project" value="UniProtKB-SubCell"/>
</dbReference>
<accession>A0A2K4MME0</accession>
<evidence type="ECO:0000256" key="3">
    <source>
        <dbReference type="ARBA" id="ARBA00029447"/>
    </source>
</evidence>
<dbReference type="InterPro" id="IPR004089">
    <property type="entry name" value="MCPsignal_dom"/>
</dbReference>
<evidence type="ECO:0008006" key="9">
    <source>
        <dbReference type="Google" id="ProtNLM"/>
    </source>
</evidence>
<dbReference type="Pfam" id="PF12729">
    <property type="entry name" value="4HB_MCP_1"/>
    <property type="match status" value="1"/>
</dbReference>